<keyword evidence="6" id="KW-1003">Cell membrane</keyword>
<dbReference type="Gene3D" id="3.40.50.300">
    <property type="entry name" value="P-loop containing nucleotide triphosphate hydrolases"/>
    <property type="match status" value="1"/>
</dbReference>
<evidence type="ECO:0000259" key="10">
    <source>
        <dbReference type="PROSITE" id="PS51713"/>
    </source>
</evidence>
<dbReference type="CDD" id="cd04163">
    <property type="entry name" value="Era"/>
    <property type="match status" value="1"/>
</dbReference>
<proteinExistence type="inferred from homology"/>
<evidence type="ECO:0000256" key="2">
    <source>
        <dbReference type="ARBA" id="ARBA00020484"/>
    </source>
</evidence>
<dbReference type="GO" id="GO:0005525">
    <property type="term" value="F:GTP binding"/>
    <property type="evidence" value="ECO:0007669"/>
    <property type="project" value="UniProtKB-UniRule"/>
</dbReference>
<dbReference type="GO" id="GO:0000028">
    <property type="term" value="P:ribosomal small subunit assembly"/>
    <property type="evidence" value="ECO:0007669"/>
    <property type="project" value="TreeGrafter"/>
</dbReference>
<dbReference type="InterPro" id="IPR005225">
    <property type="entry name" value="Small_GTP-bd"/>
</dbReference>
<dbReference type="Gene3D" id="3.30.300.20">
    <property type="match status" value="1"/>
</dbReference>
<comment type="caution">
    <text evidence="6">Lacks conserved residue(s) required for the propagation of feature annotation.</text>
</comment>
<keyword evidence="12" id="KW-1185">Reference proteome</keyword>
<dbReference type="PRINTS" id="PR00326">
    <property type="entry name" value="GTP1OBG"/>
</dbReference>
<dbReference type="InterPro" id="IPR027417">
    <property type="entry name" value="P-loop_NTPase"/>
</dbReference>
<gene>
    <name evidence="6" type="primary">era</name>
    <name evidence="11" type="ORF">C7381_10760</name>
</gene>
<dbReference type="PANTHER" id="PTHR42698">
    <property type="entry name" value="GTPASE ERA"/>
    <property type="match status" value="1"/>
</dbReference>
<dbReference type="InterPro" id="IPR015946">
    <property type="entry name" value="KH_dom-like_a/b"/>
</dbReference>
<evidence type="ECO:0000256" key="5">
    <source>
        <dbReference type="ARBA" id="ARBA00023134"/>
    </source>
</evidence>
<dbReference type="GO" id="GO:0043024">
    <property type="term" value="F:ribosomal small subunit binding"/>
    <property type="evidence" value="ECO:0007669"/>
    <property type="project" value="TreeGrafter"/>
</dbReference>
<evidence type="ECO:0000256" key="7">
    <source>
        <dbReference type="PROSITE-ProRule" id="PRU01050"/>
    </source>
</evidence>
<dbReference type="InterPro" id="IPR004044">
    <property type="entry name" value="KH_dom_type_2"/>
</dbReference>
<evidence type="ECO:0000256" key="3">
    <source>
        <dbReference type="ARBA" id="ARBA00022741"/>
    </source>
</evidence>
<dbReference type="CDD" id="cd22534">
    <property type="entry name" value="KH-II_Era"/>
    <property type="match status" value="1"/>
</dbReference>
<sequence>MRSGFVNLIGRPNVGKSSILNHLIGVKLSIVTDRPQTTRKSMKFIYTDEKSQIIFFDNPGFQDPKNKLGQEMQNIIYNNIKDADLDIYVMDNSLENGRLDNKVLDLAREDKNKKIVIINKCDLLKEDELEMLIQKYKELDLFIDVYPVSAVTGYGFKELLDGIYNIMPEGPLYYDEEMITDTMTREIMEEILREKFLIFLNEEIPHGINIETEEYIEDEDSISIRDIVYLERENHKAIVIGKNGTMINRIINAAKKDMQEFTNKKVRLKIDIKIRKNWRKNIGIVKSWIK</sequence>
<keyword evidence="6" id="KW-0690">Ribosome biogenesis</keyword>
<evidence type="ECO:0000313" key="11">
    <source>
        <dbReference type="EMBL" id="PVY94064.1"/>
    </source>
</evidence>
<evidence type="ECO:0000256" key="8">
    <source>
        <dbReference type="RuleBase" id="RU003761"/>
    </source>
</evidence>
<keyword evidence="6" id="KW-0963">Cytoplasm</keyword>
<dbReference type="NCBIfam" id="TIGR00436">
    <property type="entry name" value="era"/>
    <property type="match status" value="1"/>
</dbReference>
<dbReference type="AlphaFoldDB" id="A0A2U1E285"/>
<evidence type="ECO:0000256" key="1">
    <source>
        <dbReference type="ARBA" id="ARBA00007921"/>
    </source>
</evidence>
<name>A0A2U1E285_9FIRM</name>
<dbReference type="PANTHER" id="PTHR42698:SF1">
    <property type="entry name" value="GTPASE ERA, MITOCHONDRIAL"/>
    <property type="match status" value="1"/>
</dbReference>
<keyword evidence="4 6" id="KW-0694">RNA-binding</keyword>
<feature type="region of interest" description="G2" evidence="7">
    <location>
        <begin position="36"/>
        <end position="40"/>
    </location>
</feature>
<dbReference type="RefSeq" id="WP_116480340.1">
    <property type="nucleotide sequence ID" value="NZ_QEKV01000007.1"/>
</dbReference>
<dbReference type="Pfam" id="PF07650">
    <property type="entry name" value="KH_2"/>
    <property type="match status" value="1"/>
</dbReference>
<dbReference type="PROSITE" id="PS51713">
    <property type="entry name" value="G_ERA"/>
    <property type="match status" value="1"/>
</dbReference>
<accession>A0A2U1E285</accession>
<feature type="region of interest" description="G5" evidence="7">
    <location>
        <begin position="148"/>
        <end position="150"/>
    </location>
</feature>
<protein>
    <recommendedName>
        <fullName evidence="2 6">GTPase Era</fullName>
    </recommendedName>
</protein>
<dbReference type="SUPFAM" id="SSF52540">
    <property type="entry name" value="P-loop containing nucleoside triphosphate hydrolases"/>
    <property type="match status" value="1"/>
</dbReference>
<feature type="binding site" evidence="6">
    <location>
        <begin position="10"/>
        <end position="17"/>
    </location>
    <ligand>
        <name>GTP</name>
        <dbReference type="ChEBI" id="CHEBI:37565"/>
    </ligand>
</feature>
<evidence type="ECO:0000256" key="6">
    <source>
        <dbReference type="HAMAP-Rule" id="MF_00367"/>
    </source>
</evidence>
<dbReference type="Proteomes" id="UP000245793">
    <property type="component" value="Unassembled WGS sequence"/>
</dbReference>
<keyword evidence="3 6" id="KW-0547">Nucleotide-binding</keyword>
<keyword evidence="6" id="KW-0699">rRNA-binding</keyword>
<dbReference type="EMBL" id="QEKV01000007">
    <property type="protein sequence ID" value="PVY94064.1"/>
    <property type="molecule type" value="Genomic_DNA"/>
</dbReference>
<dbReference type="NCBIfam" id="NF000908">
    <property type="entry name" value="PRK00089.1"/>
    <property type="match status" value="1"/>
</dbReference>
<comment type="caution">
    <text evidence="11">The sequence shown here is derived from an EMBL/GenBank/DDBJ whole genome shotgun (WGS) entry which is preliminary data.</text>
</comment>
<feature type="region of interest" description="G4" evidence="7">
    <location>
        <begin position="119"/>
        <end position="122"/>
    </location>
</feature>
<comment type="subcellular location">
    <subcellularLocation>
        <location evidence="6">Cytoplasm</location>
    </subcellularLocation>
    <subcellularLocation>
        <location evidence="6">Cell membrane</location>
        <topology evidence="6">Peripheral membrane protein</topology>
    </subcellularLocation>
</comment>
<feature type="binding site" evidence="6">
    <location>
        <begin position="119"/>
        <end position="122"/>
    </location>
    <ligand>
        <name>GTP</name>
        <dbReference type="ChEBI" id="CHEBI:37565"/>
    </ligand>
</feature>
<comment type="subunit">
    <text evidence="6">Monomer.</text>
</comment>
<comment type="similarity">
    <text evidence="1 6 7 8">Belongs to the TRAFAC class TrmE-Era-EngA-EngB-Septin-like GTPase superfamily. Era GTPase family.</text>
</comment>
<comment type="function">
    <text evidence="6">An essential GTPase that binds both GDP and GTP, with rapid nucleotide exchange. Plays a role in 16S rRNA processing and 30S ribosomal subunit biogenesis and possibly also in cell cycle regulation and energy metabolism.</text>
</comment>
<dbReference type="SUPFAM" id="SSF54814">
    <property type="entry name" value="Prokaryotic type KH domain (KH-domain type II)"/>
    <property type="match status" value="1"/>
</dbReference>
<keyword evidence="5 6" id="KW-0342">GTP-binding</keyword>
<dbReference type="GO" id="GO:0005829">
    <property type="term" value="C:cytosol"/>
    <property type="evidence" value="ECO:0007669"/>
    <property type="project" value="TreeGrafter"/>
</dbReference>
<dbReference type="GO" id="GO:0070181">
    <property type="term" value="F:small ribosomal subunit rRNA binding"/>
    <property type="evidence" value="ECO:0007669"/>
    <property type="project" value="UniProtKB-UniRule"/>
</dbReference>
<evidence type="ECO:0000256" key="4">
    <source>
        <dbReference type="ARBA" id="ARBA00022884"/>
    </source>
</evidence>
<feature type="domain" description="KH type-2" evidence="9">
    <location>
        <begin position="200"/>
        <end position="276"/>
    </location>
</feature>
<feature type="region of interest" description="G1" evidence="7">
    <location>
        <begin position="10"/>
        <end position="17"/>
    </location>
</feature>
<dbReference type="Pfam" id="PF01926">
    <property type="entry name" value="MMR_HSR1"/>
    <property type="match status" value="1"/>
</dbReference>
<dbReference type="InterPro" id="IPR006073">
    <property type="entry name" value="GTP-bd"/>
</dbReference>
<dbReference type="InterPro" id="IPR005662">
    <property type="entry name" value="GTPase_Era-like"/>
</dbReference>
<dbReference type="PROSITE" id="PS50823">
    <property type="entry name" value="KH_TYPE_2"/>
    <property type="match status" value="1"/>
</dbReference>
<dbReference type="NCBIfam" id="TIGR00231">
    <property type="entry name" value="small_GTP"/>
    <property type="match status" value="1"/>
</dbReference>
<evidence type="ECO:0000313" key="12">
    <source>
        <dbReference type="Proteomes" id="UP000245793"/>
    </source>
</evidence>
<evidence type="ECO:0000259" key="9">
    <source>
        <dbReference type="PROSITE" id="PS50823"/>
    </source>
</evidence>
<dbReference type="InterPro" id="IPR030388">
    <property type="entry name" value="G_ERA_dom"/>
</dbReference>
<dbReference type="InterPro" id="IPR009019">
    <property type="entry name" value="KH_sf_prok-type"/>
</dbReference>
<organism evidence="11 12">
    <name type="scientific">Ezakiella coagulans</name>
    <dbReference type="NCBI Taxonomy" id="46507"/>
    <lineage>
        <taxon>Bacteria</taxon>
        <taxon>Bacillati</taxon>
        <taxon>Bacillota</taxon>
        <taxon>Tissierellia</taxon>
        <taxon>Ezakiella</taxon>
    </lineage>
</organism>
<dbReference type="GO" id="GO:0005886">
    <property type="term" value="C:plasma membrane"/>
    <property type="evidence" value="ECO:0007669"/>
    <property type="project" value="UniProtKB-SubCell"/>
</dbReference>
<feature type="region of interest" description="G3" evidence="7">
    <location>
        <begin position="57"/>
        <end position="60"/>
    </location>
</feature>
<dbReference type="GO" id="GO:0003924">
    <property type="term" value="F:GTPase activity"/>
    <property type="evidence" value="ECO:0007669"/>
    <property type="project" value="UniProtKB-UniRule"/>
</dbReference>
<feature type="domain" description="Era-type G" evidence="10">
    <location>
        <begin position="2"/>
        <end position="169"/>
    </location>
</feature>
<keyword evidence="6" id="KW-0472">Membrane</keyword>
<dbReference type="HAMAP" id="MF_00367">
    <property type="entry name" value="GTPase_Era"/>
    <property type="match status" value="1"/>
</dbReference>
<reference evidence="11 12" key="1">
    <citation type="submission" date="2018-04" db="EMBL/GenBank/DDBJ databases">
        <title>Genomic Encyclopedia of Type Strains, Phase IV (KMG-IV): sequencing the most valuable type-strain genomes for metagenomic binning, comparative biology and taxonomic classification.</title>
        <authorList>
            <person name="Goeker M."/>
        </authorList>
    </citation>
    <scope>NUCLEOTIDE SEQUENCE [LARGE SCALE GENOMIC DNA]</scope>
    <source>
        <strain evidence="11 12">DSM 20705</strain>
    </source>
</reference>